<name>A0A166HA62_DAUCS</name>
<dbReference type="AlphaFoldDB" id="A0A166HA62"/>
<accession>A0A166HA62</accession>
<dbReference type="EMBL" id="LNRQ01000001">
    <property type="protein sequence ID" value="KZN10001.1"/>
    <property type="molecule type" value="Genomic_DNA"/>
</dbReference>
<evidence type="ECO:0000256" key="1">
    <source>
        <dbReference type="SAM" id="MobiDB-lite"/>
    </source>
</evidence>
<feature type="region of interest" description="Disordered" evidence="1">
    <location>
        <begin position="111"/>
        <end position="147"/>
    </location>
</feature>
<feature type="compositionally biased region" description="Polar residues" evidence="1">
    <location>
        <begin position="111"/>
        <end position="125"/>
    </location>
</feature>
<feature type="region of interest" description="Disordered" evidence="1">
    <location>
        <begin position="294"/>
        <end position="325"/>
    </location>
</feature>
<feature type="compositionally biased region" description="Basic residues" evidence="1">
    <location>
        <begin position="9"/>
        <end position="20"/>
    </location>
</feature>
<feature type="compositionally biased region" description="Polar residues" evidence="1">
    <location>
        <begin position="294"/>
        <end position="304"/>
    </location>
</feature>
<feature type="region of interest" description="Disordered" evidence="1">
    <location>
        <begin position="338"/>
        <end position="376"/>
    </location>
</feature>
<comment type="caution">
    <text evidence="2">The sequence shown here is derived from an EMBL/GenBank/DDBJ whole genome shotgun (WGS) entry which is preliminary data.</text>
</comment>
<feature type="compositionally biased region" description="Basic and acidic residues" evidence="1">
    <location>
        <begin position="346"/>
        <end position="376"/>
    </location>
</feature>
<organism evidence="2">
    <name type="scientific">Daucus carota subsp. sativus</name>
    <name type="common">Carrot</name>
    <dbReference type="NCBI Taxonomy" id="79200"/>
    <lineage>
        <taxon>Eukaryota</taxon>
        <taxon>Viridiplantae</taxon>
        <taxon>Streptophyta</taxon>
        <taxon>Embryophyta</taxon>
        <taxon>Tracheophyta</taxon>
        <taxon>Spermatophyta</taxon>
        <taxon>Magnoliopsida</taxon>
        <taxon>eudicotyledons</taxon>
        <taxon>Gunneridae</taxon>
        <taxon>Pentapetalae</taxon>
        <taxon>asterids</taxon>
        <taxon>campanulids</taxon>
        <taxon>Apiales</taxon>
        <taxon>Apiaceae</taxon>
        <taxon>Apioideae</taxon>
        <taxon>Scandiceae</taxon>
        <taxon>Daucinae</taxon>
        <taxon>Daucus</taxon>
        <taxon>Daucus sect. Daucus</taxon>
    </lineage>
</organism>
<protein>
    <submittedName>
        <fullName evidence="2">Uncharacterized protein</fullName>
    </submittedName>
</protein>
<feature type="region of interest" description="Disordered" evidence="1">
    <location>
        <begin position="1"/>
        <end position="95"/>
    </location>
</feature>
<dbReference type="Gramene" id="KZN10001">
    <property type="protein sequence ID" value="KZN10001"/>
    <property type="gene ID" value="DCAR_002657"/>
</dbReference>
<feature type="compositionally biased region" description="Polar residues" evidence="1">
    <location>
        <begin position="40"/>
        <end position="62"/>
    </location>
</feature>
<proteinExistence type="predicted"/>
<reference evidence="2" key="1">
    <citation type="journal article" date="2016" name="Nat. Genet.">
        <title>A high-quality carrot genome assembly provides new insights into carotenoid accumulation and asterid genome evolution.</title>
        <authorList>
            <person name="Iorizzo M."/>
            <person name="Ellison S."/>
            <person name="Senalik D."/>
            <person name="Zeng P."/>
            <person name="Satapoomin P."/>
            <person name="Huang J."/>
            <person name="Bowman M."/>
            <person name="Iovene M."/>
            <person name="Sanseverino W."/>
            <person name="Cavagnaro P."/>
            <person name="Yildiz M."/>
            <person name="Macko-Podgorni A."/>
            <person name="Moranska E."/>
            <person name="Grzebelus E."/>
            <person name="Grzebelus D."/>
            <person name="Ashrafi H."/>
            <person name="Zheng Z."/>
            <person name="Cheng S."/>
            <person name="Spooner D."/>
            <person name="Van Deynze A."/>
            <person name="Simon P."/>
        </authorList>
    </citation>
    <scope>NUCLEOTIDE SEQUENCE [LARGE SCALE GENOMIC DNA]</scope>
    <source>
        <tissue evidence="2">Leaf</tissue>
    </source>
</reference>
<gene>
    <name evidence="2" type="ORF">DCAR_002657</name>
</gene>
<sequence length="404" mass="47221">MPLQETKFSGHRVQLRRSSRLQRCNRFSNTADDPIDLEPTKQSEVNNNMEDDQQNSTPTTSEGSRKKRYKHAAKKNKVKPGQKSTPDSDESNEETYSIHELYRAQFQATNANNQSEATQAQNQSEQTEDARQTEDQTEGNFQPPTEENFMKIKPWMKNMLKKINNLRVKKKLKIKTNLPLQKIRNGKERRPKSNIFLLNIKTPIPNKFDMQQEEAQPKAKRPNFHLPTKKDANEKYELFYADRVRHKGIKLVERQCPFFKGWTQEKLRERQAIDVYGGPFGFGLIVKPLRDLPSSQEQTATENAKGNDKGTDVPNPPLHDWNSHQNDDDLWEEWERAQRQSVQNETNDREDVRDTEQHIQVEQQHDDGQASSEKKLNLRHGIVDFAHPSTFDKKEYFTPKLERD</sequence>
<feature type="compositionally biased region" description="Basic residues" evidence="1">
    <location>
        <begin position="65"/>
        <end position="80"/>
    </location>
</feature>
<evidence type="ECO:0000313" key="2">
    <source>
        <dbReference type="EMBL" id="KZN10001.1"/>
    </source>
</evidence>